<accession>A0A8T2JQS5</accession>
<comment type="caution">
    <text evidence="1">The sequence shown here is derived from an EMBL/GenBank/DDBJ whole genome shotgun (WGS) entry which is preliminary data.</text>
</comment>
<reference evidence="1" key="1">
    <citation type="thesis" date="2020" institute="ProQuest LLC" country="789 East Eisenhower Parkway, Ann Arbor, MI, USA">
        <title>Comparative Genomics and Chromosome Evolution.</title>
        <authorList>
            <person name="Mudd A.B."/>
        </authorList>
    </citation>
    <scope>NUCLEOTIDE SEQUENCE</scope>
    <source>
        <strain evidence="1">Female2</strain>
        <tissue evidence="1">Blood</tissue>
    </source>
</reference>
<dbReference type="Proteomes" id="UP000812440">
    <property type="component" value="Chromosome 5"/>
</dbReference>
<dbReference type="EMBL" id="JAACNH010000004">
    <property type="protein sequence ID" value="KAG8445913.1"/>
    <property type="molecule type" value="Genomic_DNA"/>
</dbReference>
<gene>
    <name evidence="1" type="ORF">GDO86_010636</name>
</gene>
<protein>
    <submittedName>
        <fullName evidence="1">Uncharacterized protein</fullName>
    </submittedName>
</protein>
<proteinExistence type="predicted"/>
<keyword evidence="2" id="KW-1185">Reference proteome</keyword>
<dbReference type="AlphaFoldDB" id="A0A8T2JQS5"/>
<organism evidence="1 2">
    <name type="scientific">Hymenochirus boettgeri</name>
    <name type="common">Congo dwarf clawed frog</name>
    <dbReference type="NCBI Taxonomy" id="247094"/>
    <lineage>
        <taxon>Eukaryota</taxon>
        <taxon>Metazoa</taxon>
        <taxon>Chordata</taxon>
        <taxon>Craniata</taxon>
        <taxon>Vertebrata</taxon>
        <taxon>Euteleostomi</taxon>
        <taxon>Amphibia</taxon>
        <taxon>Batrachia</taxon>
        <taxon>Anura</taxon>
        <taxon>Pipoidea</taxon>
        <taxon>Pipidae</taxon>
        <taxon>Pipinae</taxon>
        <taxon>Hymenochirus</taxon>
    </lineage>
</organism>
<evidence type="ECO:0000313" key="1">
    <source>
        <dbReference type="EMBL" id="KAG8445913.1"/>
    </source>
</evidence>
<name>A0A8T2JQS5_9PIPI</name>
<sequence>MNLRSAQGCESVNLAEKMGPGIFPALSLDHPITGMDHPITGQGMSLCYRACWVLLVPLSTFPPLDFTGRHVNLDIYTVSNRKTKVDDFECRFFFILL</sequence>
<evidence type="ECO:0000313" key="2">
    <source>
        <dbReference type="Proteomes" id="UP000812440"/>
    </source>
</evidence>